<accession>A0A7J0BZH2</accession>
<sequence length="187" mass="19491">MKITHVMIALMTVALLGTAAVSFAGMRGGMGCGCGSMMGQSMDGGHAGMMMGKGHGKGHGKMQGGKGFMQNLTPEQQEKFGALSDAFGKKTEALRADMWAKHTELQALTNNPKVEPKYITKLVQELKELNLAMQAERTAFHAQVEKEVGIKNFGRGFGAGCMPAGNAVDAGAEGADAQAPAAGHDGH</sequence>
<dbReference type="InterPro" id="IPR025961">
    <property type="entry name" value="Metal_resist"/>
</dbReference>
<keyword evidence="3" id="KW-1185">Reference proteome</keyword>
<evidence type="ECO:0000313" key="3">
    <source>
        <dbReference type="Proteomes" id="UP000503820"/>
    </source>
</evidence>
<organism evidence="2 3">
    <name type="scientific">Desulfovibrio psychrotolerans</name>
    <dbReference type="NCBI Taxonomy" id="415242"/>
    <lineage>
        <taxon>Bacteria</taxon>
        <taxon>Pseudomonadati</taxon>
        <taxon>Thermodesulfobacteriota</taxon>
        <taxon>Desulfovibrionia</taxon>
        <taxon>Desulfovibrionales</taxon>
        <taxon>Desulfovibrionaceae</taxon>
        <taxon>Desulfovibrio</taxon>
    </lineage>
</organism>
<dbReference type="Gene3D" id="1.20.120.1490">
    <property type="match status" value="1"/>
</dbReference>
<feature type="chain" id="PRO_5029630845" evidence="1">
    <location>
        <begin position="25"/>
        <end position="187"/>
    </location>
</feature>
<comment type="caution">
    <text evidence="2">The sequence shown here is derived from an EMBL/GenBank/DDBJ whole genome shotgun (WGS) entry which is preliminary data.</text>
</comment>
<proteinExistence type="predicted"/>
<dbReference type="Proteomes" id="UP000503820">
    <property type="component" value="Unassembled WGS sequence"/>
</dbReference>
<name>A0A7J0BZH2_9BACT</name>
<dbReference type="RefSeq" id="WP_174411207.1">
    <property type="nucleotide sequence ID" value="NZ_BLVP01000043.1"/>
</dbReference>
<reference evidence="2 3" key="1">
    <citation type="submission" date="2020-05" db="EMBL/GenBank/DDBJ databases">
        <title>Draft genome sequence of Desulfovibrio psychrotolerans JS1T.</title>
        <authorList>
            <person name="Ueno A."/>
            <person name="Tamazawa S."/>
            <person name="Tamamura S."/>
            <person name="Murakami T."/>
            <person name="Kiyama T."/>
            <person name="Inomata H."/>
            <person name="Amano Y."/>
            <person name="Miyakawa K."/>
            <person name="Tamaki H."/>
            <person name="Naganuma T."/>
            <person name="Kaneko K."/>
        </authorList>
    </citation>
    <scope>NUCLEOTIDE SEQUENCE [LARGE SCALE GENOMIC DNA]</scope>
    <source>
        <strain evidence="2 3">JS1</strain>
    </source>
</reference>
<dbReference type="Pfam" id="PF13801">
    <property type="entry name" value="Metal_resist"/>
    <property type="match status" value="1"/>
</dbReference>
<gene>
    <name evidence="2" type="ORF">DSM19430T_32890</name>
</gene>
<protein>
    <submittedName>
        <fullName evidence="2">Zinc resistance-associated protein</fullName>
    </submittedName>
</protein>
<evidence type="ECO:0000256" key="1">
    <source>
        <dbReference type="SAM" id="SignalP"/>
    </source>
</evidence>
<dbReference type="EMBL" id="BLVP01000043">
    <property type="protein sequence ID" value="GFM38605.1"/>
    <property type="molecule type" value="Genomic_DNA"/>
</dbReference>
<evidence type="ECO:0000313" key="2">
    <source>
        <dbReference type="EMBL" id="GFM38605.1"/>
    </source>
</evidence>
<keyword evidence="1" id="KW-0732">Signal</keyword>
<feature type="signal peptide" evidence="1">
    <location>
        <begin position="1"/>
        <end position="24"/>
    </location>
</feature>
<dbReference type="AlphaFoldDB" id="A0A7J0BZH2"/>